<comment type="caution">
    <text evidence="3">The sequence shown here is derived from an EMBL/GenBank/DDBJ whole genome shotgun (WGS) entry which is preliminary data.</text>
</comment>
<dbReference type="InterPro" id="IPR001543">
    <property type="entry name" value="FliN-like_C"/>
</dbReference>
<organism evidence="3 4">
    <name type="scientific">Plastoroseomonas hellenica</name>
    <dbReference type="NCBI Taxonomy" id="2687306"/>
    <lineage>
        <taxon>Bacteria</taxon>
        <taxon>Pseudomonadati</taxon>
        <taxon>Pseudomonadota</taxon>
        <taxon>Alphaproteobacteria</taxon>
        <taxon>Acetobacterales</taxon>
        <taxon>Acetobacteraceae</taxon>
        <taxon>Plastoroseomonas</taxon>
    </lineage>
</organism>
<evidence type="ECO:0000313" key="3">
    <source>
        <dbReference type="EMBL" id="MBR0662911.1"/>
    </source>
</evidence>
<comment type="similarity">
    <text evidence="1">Belongs to the FliN/MopA/SpaO family.</text>
</comment>
<dbReference type="RefSeq" id="WP_211850437.1">
    <property type="nucleotide sequence ID" value="NZ_JAAGBB010000001.1"/>
</dbReference>
<dbReference type="PANTHER" id="PTHR30034:SF6">
    <property type="entry name" value="YOP PROTEINS TRANSLOCATION PROTEIN Q"/>
    <property type="match status" value="1"/>
</dbReference>
<dbReference type="Proteomes" id="UP001196870">
    <property type="component" value="Unassembled WGS sequence"/>
</dbReference>
<accession>A0ABS5ERJ0</accession>
<dbReference type="PANTHER" id="PTHR30034">
    <property type="entry name" value="FLAGELLAR MOTOR SWITCH PROTEIN FLIM"/>
    <property type="match status" value="1"/>
</dbReference>
<name>A0ABS5ERJ0_9PROT</name>
<sequence>MDGLTPPPVSRWRAPALTPDAMRAANRLARRRAPVMLPGGLSLRPAAPGAASGAVLTLDSAEGPLRIQAPDAAWDALLATLDPAAVAARGALGALFAEAALELVLVPLESGLGPLAARDFGAGKARPDLGFALADGSRVALELPAPLLAAAIELLGALPAEPALPPVPIPVSLRIAMADLPRAALATLRPGDAILPSALRPRRHEAVAVAAESLAWPVRLDERARAAGPRRRAAALGLQEWTMSEQQPADELPLDEIPIRLAFEVGRAEMSLAELGAVGEGHIFPLGRDPLAGPVDILANGRRIGQGELVEVGGTLAVRVLSLLRG</sequence>
<dbReference type="Gene3D" id="2.30.330.10">
    <property type="entry name" value="SpoA-like"/>
    <property type="match status" value="1"/>
</dbReference>
<dbReference type="SUPFAM" id="SSF101801">
    <property type="entry name" value="Surface presentation of antigens (SPOA)"/>
    <property type="match status" value="1"/>
</dbReference>
<gene>
    <name evidence="3" type="ORF">GXW71_00955</name>
</gene>
<protein>
    <submittedName>
        <fullName evidence="3">YscQ/HrcQ family type III secretion apparatus protein</fullName>
    </submittedName>
</protein>
<evidence type="ECO:0000256" key="1">
    <source>
        <dbReference type="ARBA" id="ARBA00009226"/>
    </source>
</evidence>
<dbReference type="InterPro" id="IPR001172">
    <property type="entry name" value="FliN_T3SS_HrcQb"/>
</dbReference>
<proteinExistence type="inferred from homology"/>
<dbReference type="NCBIfam" id="TIGR02551">
    <property type="entry name" value="SpaO_YscQ"/>
    <property type="match status" value="1"/>
</dbReference>
<reference evidence="4" key="1">
    <citation type="journal article" date="2021" name="Syst. Appl. Microbiol.">
        <title>Roseomonas hellenica sp. nov., isolated from roots of wild-growing Alkanna tinctoria.</title>
        <authorList>
            <person name="Rat A."/>
            <person name="Naranjo H.D."/>
            <person name="Lebbe L."/>
            <person name="Cnockaert M."/>
            <person name="Krigas N."/>
            <person name="Grigoriadou K."/>
            <person name="Maloupa E."/>
            <person name="Willems A."/>
        </authorList>
    </citation>
    <scope>NUCLEOTIDE SEQUENCE [LARGE SCALE GENOMIC DNA]</scope>
    <source>
        <strain evidence="4">LMG 31523</strain>
    </source>
</reference>
<dbReference type="PRINTS" id="PR00956">
    <property type="entry name" value="FLGMOTORFLIN"/>
</dbReference>
<feature type="domain" description="Flagellar motor switch protein FliN-like C-terminal" evidence="2">
    <location>
        <begin position="254"/>
        <end position="323"/>
    </location>
</feature>
<keyword evidence="4" id="KW-1185">Reference proteome</keyword>
<evidence type="ECO:0000259" key="2">
    <source>
        <dbReference type="Pfam" id="PF01052"/>
    </source>
</evidence>
<dbReference type="InterPro" id="IPR013385">
    <property type="entry name" value="T3SS_SpaO/YscQ/SpaO"/>
</dbReference>
<evidence type="ECO:0000313" key="4">
    <source>
        <dbReference type="Proteomes" id="UP001196870"/>
    </source>
</evidence>
<dbReference type="EMBL" id="JAAGBB010000001">
    <property type="protein sequence ID" value="MBR0662911.1"/>
    <property type="molecule type" value="Genomic_DNA"/>
</dbReference>
<dbReference type="InterPro" id="IPR036429">
    <property type="entry name" value="SpoA-like_sf"/>
</dbReference>
<dbReference type="Pfam" id="PF01052">
    <property type="entry name" value="FliMN_C"/>
    <property type="match status" value="1"/>
</dbReference>